<evidence type="ECO:0000313" key="1">
    <source>
        <dbReference type="EMBL" id="EMD01031.1"/>
    </source>
</evidence>
<name>M2NPX5_BAUPA</name>
<gene>
    <name evidence="1" type="ORF">BAUCODRAFT_29415</name>
</gene>
<dbReference type="RefSeq" id="XP_007672215.1">
    <property type="nucleotide sequence ID" value="XM_007674025.1"/>
</dbReference>
<sequence length="77" mass="8623">MGSTVVRSPISSKGKVYELDHVLWSSAVRCYPFGGHARLKLWYGTVRHAAVFVIANGAVYLVDVLDVARWYLRTAIQ</sequence>
<dbReference type="EMBL" id="KB445550">
    <property type="protein sequence ID" value="EMD01031.1"/>
    <property type="molecule type" value="Genomic_DNA"/>
</dbReference>
<evidence type="ECO:0000313" key="2">
    <source>
        <dbReference type="Proteomes" id="UP000011761"/>
    </source>
</evidence>
<proteinExistence type="predicted"/>
<dbReference type="HOGENOM" id="CLU_2637681_0_0_1"/>
<protein>
    <submittedName>
        <fullName evidence="1">Uncharacterized protein</fullName>
    </submittedName>
</protein>
<accession>M2NPX5</accession>
<dbReference type="AlphaFoldDB" id="M2NPX5"/>
<keyword evidence="2" id="KW-1185">Reference proteome</keyword>
<dbReference type="Proteomes" id="UP000011761">
    <property type="component" value="Unassembled WGS sequence"/>
</dbReference>
<dbReference type="KEGG" id="bcom:BAUCODRAFT_29415"/>
<reference evidence="1 2" key="1">
    <citation type="journal article" date="2012" name="PLoS Pathog.">
        <title>Diverse lifestyles and strategies of plant pathogenesis encoded in the genomes of eighteen Dothideomycetes fungi.</title>
        <authorList>
            <person name="Ohm R.A."/>
            <person name="Feau N."/>
            <person name="Henrissat B."/>
            <person name="Schoch C.L."/>
            <person name="Horwitz B.A."/>
            <person name="Barry K.W."/>
            <person name="Condon B.J."/>
            <person name="Copeland A.C."/>
            <person name="Dhillon B."/>
            <person name="Glaser F."/>
            <person name="Hesse C.N."/>
            <person name="Kosti I."/>
            <person name="LaButti K."/>
            <person name="Lindquist E.A."/>
            <person name="Lucas S."/>
            <person name="Salamov A.A."/>
            <person name="Bradshaw R.E."/>
            <person name="Ciuffetti L."/>
            <person name="Hamelin R.C."/>
            <person name="Kema G.H.J."/>
            <person name="Lawrence C."/>
            <person name="Scott J.A."/>
            <person name="Spatafora J.W."/>
            <person name="Turgeon B.G."/>
            <person name="de Wit P.J.G.M."/>
            <person name="Zhong S."/>
            <person name="Goodwin S.B."/>
            <person name="Grigoriev I.V."/>
        </authorList>
    </citation>
    <scope>NUCLEOTIDE SEQUENCE [LARGE SCALE GENOMIC DNA]</scope>
    <source>
        <strain evidence="1 2">UAMH 10762</strain>
    </source>
</reference>
<organism evidence="1 2">
    <name type="scientific">Baudoinia panamericana (strain UAMH 10762)</name>
    <name type="common">Angels' share fungus</name>
    <name type="synonym">Baudoinia compniacensis (strain UAMH 10762)</name>
    <dbReference type="NCBI Taxonomy" id="717646"/>
    <lineage>
        <taxon>Eukaryota</taxon>
        <taxon>Fungi</taxon>
        <taxon>Dikarya</taxon>
        <taxon>Ascomycota</taxon>
        <taxon>Pezizomycotina</taxon>
        <taxon>Dothideomycetes</taxon>
        <taxon>Dothideomycetidae</taxon>
        <taxon>Mycosphaerellales</taxon>
        <taxon>Teratosphaeriaceae</taxon>
        <taxon>Baudoinia</taxon>
    </lineage>
</organism>
<dbReference type="GeneID" id="19110929"/>